<dbReference type="KEGG" id="ngr:NAEGRDRAFT_74492"/>
<dbReference type="STRING" id="5762.D2VZH7"/>
<proteinExistence type="predicted"/>
<evidence type="ECO:0000313" key="2">
    <source>
        <dbReference type="Proteomes" id="UP000006671"/>
    </source>
</evidence>
<keyword evidence="2" id="KW-1185">Reference proteome</keyword>
<dbReference type="Proteomes" id="UP000006671">
    <property type="component" value="Unassembled WGS sequence"/>
</dbReference>
<dbReference type="AlphaFoldDB" id="D2VZH7"/>
<dbReference type="eggNOG" id="ENOG502S683">
    <property type="taxonomic scope" value="Eukaryota"/>
</dbReference>
<dbReference type="OrthoDB" id="10001803at2759"/>
<dbReference type="EMBL" id="GG738914">
    <property type="protein sequence ID" value="EFC37849.1"/>
    <property type="molecule type" value="Genomic_DNA"/>
</dbReference>
<name>D2VZH7_NAEGR</name>
<dbReference type="GeneID" id="8857725"/>
<sequence>MQQNKVTTHQKFNNTSLLITQLLLLVLLLISNNQVVVVVDALSLVSGKIQTNSPNCYRYTSSDTIFGLDDTFVGSGVVPYPRNCPAAPDCDLYITPSSCLGWNGPIAAYGPLGTLGPLSHEVPSPSGAYALFQEYLEILLGPYYKEYNPLIYNSENPLSADGPLGDSFYNLMPLINDFTKHMQGLGVWSIMGPLGPLGPLGGLGPLGPIGIHGFTRNENGDYVDSKGVIQRFVTVAWDDKTNVRWPLYEDYTKNRAMQLSSLGQLDTSFMVTTTGSLNADVYVVNVTEPQYVSVLVVPDIYAKNFKIQITEKKSRKVIAKSGIDTSYLNPWVQFYVSPENLQKGSLLFEISISVDPSDCGALSVIQCYMNYYLHVVGSTAQMLRRPNITYSGKYIKTVCLNH</sequence>
<protein>
    <submittedName>
        <fullName evidence="1">Predicted protein</fullName>
    </submittedName>
</protein>
<accession>D2VZH7</accession>
<reference evidence="1 2" key="1">
    <citation type="journal article" date="2010" name="Cell">
        <title>The genome of Naegleria gruberi illuminates early eukaryotic versatility.</title>
        <authorList>
            <person name="Fritz-Laylin L.K."/>
            <person name="Prochnik S.E."/>
            <person name="Ginger M.L."/>
            <person name="Dacks J.B."/>
            <person name="Carpenter M.L."/>
            <person name="Field M.C."/>
            <person name="Kuo A."/>
            <person name="Paredez A."/>
            <person name="Chapman J."/>
            <person name="Pham J."/>
            <person name="Shu S."/>
            <person name="Neupane R."/>
            <person name="Cipriano M."/>
            <person name="Mancuso J."/>
            <person name="Tu H."/>
            <person name="Salamov A."/>
            <person name="Lindquist E."/>
            <person name="Shapiro H."/>
            <person name="Lucas S."/>
            <person name="Grigoriev I.V."/>
            <person name="Cande W.Z."/>
            <person name="Fulton C."/>
            <person name="Rokhsar D.S."/>
            <person name="Dawson S.C."/>
        </authorList>
    </citation>
    <scope>NUCLEOTIDE SEQUENCE [LARGE SCALE GENOMIC DNA]</scope>
    <source>
        <strain evidence="1 2">NEG-M</strain>
    </source>
</reference>
<dbReference type="VEuPathDB" id="AmoebaDB:NAEGRDRAFT_74492"/>
<organism evidence="2">
    <name type="scientific">Naegleria gruberi</name>
    <name type="common">Amoeba</name>
    <dbReference type="NCBI Taxonomy" id="5762"/>
    <lineage>
        <taxon>Eukaryota</taxon>
        <taxon>Discoba</taxon>
        <taxon>Heterolobosea</taxon>
        <taxon>Tetramitia</taxon>
        <taxon>Eutetramitia</taxon>
        <taxon>Vahlkampfiidae</taxon>
        <taxon>Naegleria</taxon>
    </lineage>
</organism>
<gene>
    <name evidence="1" type="ORF">NAEGRDRAFT_74492</name>
</gene>
<evidence type="ECO:0000313" key="1">
    <source>
        <dbReference type="EMBL" id="EFC37849.1"/>
    </source>
</evidence>
<dbReference type="InParanoid" id="D2VZH7"/>
<dbReference type="RefSeq" id="XP_002670593.1">
    <property type="nucleotide sequence ID" value="XM_002670547.1"/>
</dbReference>